<proteinExistence type="inferred from homology"/>
<dbReference type="SUPFAM" id="SSF53927">
    <property type="entry name" value="Cytidine deaminase-like"/>
    <property type="match status" value="1"/>
</dbReference>
<dbReference type="EMBL" id="QVLX01000002">
    <property type="protein sequence ID" value="RGE88654.1"/>
    <property type="molecule type" value="Genomic_DNA"/>
</dbReference>
<comment type="catalytic activity">
    <reaction evidence="11 15">
        <text>cytidine + H2O + H(+) = uridine + NH4(+)</text>
        <dbReference type="Rhea" id="RHEA:16069"/>
        <dbReference type="ChEBI" id="CHEBI:15377"/>
        <dbReference type="ChEBI" id="CHEBI:15378"/>
        <dbReference type="ChEBI" id="CHEBI:16704"/>
        <dbReference type="ChEBI" id="CHEBI:17562"/>
        <dbReference type="ChEBI" id="CHEBI:28938"/>
        <dbReference type="EC" id="3.5.4.5"/>
    </reaction>
</comment>
<dbReference type="Gene3D" id="3.40.140.10">
    <property type="entry name" value="Cytidine Deaminase, domain 2"/>
    <property type="match status" value="1"/>
</dbReference>
<comment type="similarity">
    <text evidence="3 15">Belongs to the cytidine and deoxycytidylate deaminase family.</text>
</comment>
<evidence type="ECO:0000256" key="11">
    <source>
        <dbReference type="ARBA" id="ARBA00049558"/>
    </source>
</evidence>
<evidence type="ECO:0000256" key="15">
    <source>
        <dbReference type="RuleBase" id="RU364006"/>
    </source>
</evidence>
<dbReference type="GeneID" id="97193993"/>
<evidence type="ECO:0000256" key="2">
    <source>
        <dbReference type="ARBA" id="ARBA00003949"/>
    </source>
</evidence>
<dbReference type="FunFam" id="3.40.140.10:FF:000008">
    <property type="entry name" value="Cytidine deaminase"/>
    <property type="match status" value="1"/>
</dbReference>
<feature type="binding site" evidence="13">
    <location>
        <begin position="45"/>
        <end position="51"/>
    </location>
    <ligand>
        <name>substrate</name>
    </ligand>
</feature>
<evidence type="ECO:0000256" key="4">
    <source>
        <dbReference type="ARBA" id="ARBA00012783"/>
    </source>
</evidence>
<dbReference type="RefSeq" id="WP_053769424.1">
    <property type="nucleotide sequence ID" value="NZ_BAABYU010000001.1"/>
</dbReference>
<evidence type="ECO:0000256" key="5">
    <source>
        <dbReference type="ARBA" id="ARBA00018266"/>
    </source>
</evidence>
<evidence type="ECO:0000313" key="18">
    <source>
        <dbReference type="Proteomes" id="UP000261080"/>
    </source>
</evidence>
<dbReference type="PANTHER" id="PTHR11644:SF2">
    <property type="entry name" value="CYTIDINE DEAMINASE"/>
    <property type="match status" value="1"/>
</dbReference>
<dbReference type="NCBIfam" id="TIGR01354">
    <property type="entry name" value="cyt_deam_tetra"/>
    <property type="match status" value="1"/>
</dbReference>
<evidence type="ECO:0000256" key="6">
    <source>
        <dbReference type="ARBA" id="ARBA00022723"/>
    </source>
</evidence>
<sequence length="156" mass="17470">MTERKIKELIEIAIGQLAYSYTPYSHFRVGAALLGKNGMIYTGCNIENAAYTPTNCAERTALFKAVSEGVHDFEAICIVGGPNGRIEDFTPPCGVCRQVMMEFCLPEEFQIILAKGTEDYRIFKLKDFMPMGFGPGNLEERQEKNETAKTDICYCN</sequence>
<comment type="caution">
    <text evidence="17">The sequence shown here is derived from an EMBL/GenBank/DDBJ whole genome shotgun (WGS) entry which is preliminary data.</text>
</comment>
<dbReference type="GO" id="GO:0042802">
    <property type="term" value="F:identical protein binding"/>
    <property type="evidence" value="ECO:0007669"/>
    <property type="project" value="UniProtKB-ARBA"/>
</dbReference>
<dbReference type="InterPro" id="IPR006262">
    <property type="entry name" value="Cyt_deam_tetra"/>
</dbReference>
<feature type="domain" description="CMP/dCMP-type deaminase" evidence="16">
    <location>
        <begin position="4"/>
        <end position="136"/>
    </location>
</feature>
<comment type="catalytic activity">
    <reaction evidence="10 15">
        <text>2'-deoxycytidine + H2O + H(+) = 2'-deoxyuridine + NH4(+)</text>
        <dbReference type="Rhea" id="RHEA:13433"/>
        <dbReference type="ChEBI" id="CHEBI:15377"/>
        <dbReference type="ChEBI" id="CHEBI:15378"/>
        <dbReference type="ChEBI" id="CHEBI:15698"/>
        <dbReference type="ChEBI" id="CHEBI:16450"/>
        <dbReference type="ChEBI" id="CHEBI:28938"/>
        <dbReference type="EC" id="3.5.4.5"/>
    </reaction>
</comment>
<evidence type="ECO:0000313" key="17">
    <source>
        <dbReference type="EMBL" id="RGE88654.1"/>
    </source>
</evidence>
<evidence type="ECO:0000256" key="8">
    <source>
        <dbReference type="ARBA" id="ARBA00022833"/>
    </source>
</evidence>
<dbReference type="AlphaFoldDB" id="A0A3E3K3Z0"/>
<gene>
    <name evidence="17" type="primary">cdd</name>
    <name evidence="17" type="ORF">DW016_03730</name>
</gene>
<feature type="binding site" evidence="14">
    <location>
        <position position="56"/>
    </location>
    <ligand>
        <name>Zn(2+)</name>
        <dbReference type="ChEBI" id="CHEBI:29105"/>
        <note>catalytic</note>
    </ligand>
</feature>
<keyword evidence="6 14" id="KW-0479">Metal-binding</keyword>
<evidence type="ECO:0000256" key="13">
    <source>
        <dbReference type="PIRSR" id="PIRSR606262-2"/>
    </source>
</evidence>
<name>A0A3E3K3Z0_9FIRM</name>
<dbReference type="InterPro" id="IPR050202">
    <property type="entry name" value="Cyt/Deoxycyt_deaminase"/>
</dbReference>
<dbReference type="GO" id="GO:0072527">
    <property type="term" value="P:pyrimidine-containing compound metabolic process"/>
    <property type="evidence" value="ECO:0007669"/>
    <property type="project" value="UniProtKB-ARBA"/>
</dbReference>
<evidence type="ECO:0000256" key="12">
    <source>
        <dbReference type="PIRSR" id="PIRSR606262-1"/>
    </source>
</evidence>
<feature type="active site" description="Proton donor" evidence="12">
    <location>
        <position position="58"/>
    </location>
</feature>
<dbReference type="GO" id="GO:0004126">
    <property type="term" value="F:cytidine deaminase activity"/>
    <property type="evidence" value="ECO:0007669"/>
    <property type="project" value="UniProtKB-UniRule"/>
</dbReference>
<protein>
    <recommendedName>
        <fullName evidence="5 15">Cytidine deaminase</fullName>
        <ecNumber evidence="4 15">3.5.4.5</ecNumber>
    </recommendedName>
    <alternativeName>
        <fullName evidence="9 15">Cytidine aminohydrolase</fullName>
    </alternativeName>
</protein>
<keyword evidence="8 14" id="KW-0862">Zinc</keyword>
<evidence type="ECO:0000256" key="3">
    <source>
        <dbReference type="ARBA" id="ARBA00006576"/>
    </source>
</evidence>
<dbReference type="EC" id="3.5.4.5" evidence="4 15"/>
<comment type="function">
    <text evidence="2 15">This enzyme scavenges exogenous and endogenous cytidine and 2'-deoxycytidine for UMP synthesis.</text>
</comment>
<dbReference type="Proteomes" id="UP000261080">
    <property type="component" value="Unassembled WGS sequence"/>
</dbReference>
<evidence type="ECO:0000259" key="16">
    <source>
        <dbReference type="PROSITE" id="PS51747"/>
    </source>
</evidence>
<keyword evidence="18" id="KW-1185">Reference proteome</keyword>
<dbReference type="PROSITE" id="PS51747">
    <property type="entry name" value="CYT_DCMP_DEAMINASES_2"/>
    <property type="match status" value="1"/>
</dbReference>
<accession>A0A3E3K3Z0</accession>
<comment type="cofactor">
    <cofactor evidence="1 14 15">
        <name>Zn(2+)</name>
        <dbReference type="ChEBI" id="CHEBI:29105"/>
    </cofactor>
</comment>
<dbReference type="GO" id="GO:0055086">
    <property type="term" value="P:nucleobase-containing small molecule metabolic process"/>
    <property type="evidence" value="ECO:0007669"/>
    <property type="project" value="UniProtKB-ARBA"/>
</dbReference>
<dbReference type="InterPro" id="IPR002125">
    <property type="entry name" value="CMP_dCMP_dom"/>
</dbReference>
<feature type="binding site" evidence="14">
    <location>
        <position position="93"/>
    </location>
    <ligand>
        <name>Zn(2+)</name>
        <dbReference type="ChEBI" id="CHEBI:29105"/>
        <note>catalytic</note>
    </ligand>
</feature>
<evidence type="ECO:0000256" key="9">
    <source>
        <dbReference type="ARBA" id="ARBA00032005"/>
    </source>
</evidence>
<dbReference type="CDD" id="cd01283">
    <property type="entry name" value="cytidine_deaminase"/>
    <property type="match status" value="1"/>
</dbReference>
<dbReference type="GO" id="GO:0008270">
    <property type="term" value="F:zinc ion binding"/>
    <property type="evidence" value="ECO:0007669"/>
    <property type="project" value="UniProtKB-UniRule"/>
</dbReference>
<dbReference type="InterPro" id="IPR016192">
    <property type="entry name" value="APOBEC/CMP_deaminase_Zn-bd"/>
</dbReference>
<dbReference type="GO" id="GO:0005829">
    <property type="term" value="C:cytosol"/>
    <property type="evidence" value="ECO:0007669"/>
    <property type="project" value="TreeGrafter"/>
</dbReference>
<evidence type="ECO:0000256" key="1">
    <source>
        <dbReference type="ARBA" id="ARBA00001947"/>
    </source>
</evidence>
<feature type="binding site" evidence="14">
    <location>
        <position position="96"/>
    </location>
    <ligand>
        <name>Zn(2+)</name>
        <dbReference type="ChEBI" id="CHEBI:29105"/>
        <note>catalytic</note>
    </ligand>
</feature>
<dbReference type="PROSITE" id="PS00903">
    <property type="entry name" value="CYT_DCMP_DEAMINASES_1"/>
    <property type="match status" value="1"/>
</dbReference>
<reference evidence="17 18" key="1">
    <citation type="submission" date="2018-08" db="EMBL/GenBank/DDBJ databases">
        <title>A genome reference for cultivated species of the human gut microbiota.</title>
        <authorList>
            <person name="Zou Y."/>
            <person name="Xue W."/>
            <person name="Luo G."/>
        </authorList>
    </citation>
    <scope>NUCLEOTIDE SEQUENCE [LARGE SCALE GENOMIC DNA]</scope>
    <source>
        <strain evidence="17 18">AF37-2AT</strain>
    </source>
</reference>
<dbReference type="Pfam" id="PF00383">
    <property type="entry name" value="dCMP_cyt_deam_1"/>
    <property type="match status" value="1"/>
</dbReference>
<dbReference type="PANTHER" id="PTHR11644">
    <property type="entry name" value="CYTIDINE DEAMINASE"/>
    <property type="match status" value="1"/>
</dbReference>
<keyword evidence="7 15" id="KW-0378">Hydrolase</keyword>
<organism evidence="17 18">
    <name type="scientific">Sellimonas intestinalis</name>
    <dbReference type="NCBI Taxonomy" id="1653434"/>
    <lineage>
        <taxon>Bacteria</taxon>
        <taxon>Bacillati</taxon>
        <taxon>Bacillota</taxon>
        <taxon>Clostridia</taxon>
        <taxon>Lachnospirales</taxon>
        <taxon>Lachnospiraceae</taxon>
        <taxon>Sellimonas</taxon>
    </lineage>
</organism>
<evidence type="ECO:0000256" key="7">
    <source>
        <dbReference type="ARBA" id="ARBA00022801"/>
    </source>
</evidence>
<evidence type="ECO:0000256" key="10">
    <source>
        <dbReference type="ARBA" id="ARBA00049252"/>
    </source>
</evidence>
<dbReference type="OrthoDB" id="9795347at2"/>
<evidence type="ECO:0000256" key="14">
    <source>
        <dbReference type="PIRSR" id="PIRSR606262-3"/>
    </source>
</evidence>
<dbReference type="NCBIfam" id="NF004064">
    <property type="entry name" value="PRK05578.1"/>
    <property type="match status" value="1"/>
</dbReference>
<dbReference type="InterPro" id="IPR016193">
    <property type="entry name" value="Cytidine_deaminase-like"/>
</dbReference>